<feature type="compositionally biased region" description="Polar residues" evidence="1">
    <location>
        <begin position="691"/>
        <end position="705"/>
    </location>
</feature>
<keyword evidence="4" id="KW-1185">Reference proteome</keyword>
<name>A0A9C7USZ4_9RHOD</name>
<organism evidence="3 4">
    <name type="scientific">Galdieria partita</name>
    <dbReference type="NCBI Taxonomy" id="83374"/>
    <lineage>
        <taxon>Eukaryota</taxon>
        <taxon>Rhodophyta</taxon>
        <taxon>Bangiophyceae</taxon>
        <taxon>Galdieriales</taxon>
        <taxon>Galdieriaceae</taxon>
        <taxon>Galdieria</taxon>
    </lineage>
</organism>
<evidence type="ECO:0000313" key="3">
    <source>
        <dbReference type="EMBL" id="GJQ14182.1"/>
    </source>
</evidence>
<feature type="domain" description="STIL N-terminal" evidence="2">
    <location>
        <begin position="208"/>
        <end position="293"/>
    </location>
</feature>
<accession>A0A9C7USZ4</accession>
<sequence>MNFPRVRSILWDTTPDKEGEDAASSNIETIFTISPEHLLSSEWVWKPELVGQLRELLRQRKQNRYFVTVHETWCETGNLRIFARKLLFEAVSDNSEEENNEHQRTRISLLMNDSETLGLEKMKFQGRKPIFRSFWLCELFKYFPPRIEMDEHGNDILLCLRIHIPDVKFVFTKIPSPRVHNMEVIHHFVENFQEKKNEGIELYSMIDNFGFLSMNSVRKLLLYRKDDPDILERQPVVGFWMFVKDRLDPAMLWMSCYNFLLMEGLYERVLQNGSFLVLLYHGDPQKYSILCCNCEAQLGRCESIGQLIENSSSSVLQKVSLKAFSCHFSIPDYTVNTDITGYLGLPVKIYRLTAMSALLDRRKFTYSSLGKQSNHKNSEYEPLPTWKDNGSSKSSVEDYEEGKHEGGTEQVESKKYNEQQDPTTRQQLQRLYEEMETLKKYFRRLGVTPEYKYQESTHHGMNWLSGKPSKLHNHTRRPRSSSQEDISEDSVFTKLEVGTGHIMSPVSSATDGDPKNEMFPPPKATTVPPTYGRQLNNSWLNKPRAKNRIDVAVQVDSSGSYNRNNSHGYEATRNTLHVEETHSKGFDETFKVNEQVVTDDLKLQDYSRGRLESSVLQDNFVPGHRHSSPASSFLSPCYKNFGDTKNLVSSYVDIGQLPQIEARVEGCSESYPPVEPRRSLVNVRKKRSSCEQRQLNKQSSTSSSVELDDDSGLTVPNIIYTGLSDDEDYDHGYSS</sequence>
<comment type="caution">
    <text evidence="3">The sequence shown here is derived from an EMBL/GenBank/DDBJ whole genome shotgun (WGS) entry which is preliminary data.</text>
</comment>
<proteinExistence type="predicted"/>
<reference evidence="3" key="1">
    <citation type="journal article" date="2022" name="Proc. Natl. Acad. Sci. U.S.A.">
        <title>Life cycle and functional genomics of the unicellular red alga Galdieria for elucidating algal and plant evolution and industrial use.</title>
        <authorList>
            <person name="Hirooka S."/>
            <person name="Itabashi T."/>
            <person name="Ichinose T.M."/>
            <person name="Onuma R."/>
            <person name="Fujiwara T."/>
            <person name="Yamashita S."/>
            <person name="Jong L.W."/>
            <person name="Tomita R."/>
            <person name="Iwane A.H."/>
            <person name="Miyagishima S.Y."/>
        </authorList>
    </citation>
    <scope>NUCLEOTIDE SEQUENCE</scope>
    <source>
        <strain evidence="3">NBRC 102759</strain>
    </source>
</reference>
<dbReference type="Pfam" id="PF15253">
    <property type="entry name" value="STIL_N"/>
    <property type="match status" value="1"/>
</dbReference>
<protein>
    <recommendedName>
        <fullName evidence="2">STIL N-terminal domain-containing protein</fullName>
    </recommendedName>
</protein>
<gene>
    <name evidence="3" type="ORF">GpartN1_g5973.t1</name>
</gene>
<dbReference type="Proteomes" id="UP001061958">
    <property type="component" value="Unassembled WGS sequence"/>
</dbReference>
<feature type="region of interest" description="Disordered" evidence="1">
    <location>
        <begin position="370"/>
        <end position="425"/>
    </location>
</feature>
<feature type="region of interest" description="Disordered" evidence="1">
    <location>
        <begin position="462"/>
        <end position="488"/>
    </location>
</feature>
<feature type="compositionally biased region" description="Basic and acidic residues" evidence="1">
    <location>
        <begin position="401"/>
        <end position="418"/>
    </location>
</feature>
<dbReference type="EMBL" id="BQMJ01000052">
    <property type="protein sequence ID" value="GJQ14182.1"/>
    <property type="molecule type" value="Genomic_DNA"/>
</dbReference>
<evidence type="ECO:0000256" key="1">
    <source>
        <dbReference type="SAM" id="MobiDB-lite"/>
    </source>
</evidence>
<reference evidence="3" key="2">
    <citation type="submission" date="2022-01" db="EMBL/GenBank/DDBJ databases">
        <authorList>
            <person name="Hirooka S."/>
            <person name="Miyagishima S.Y."/>
        </authorList>
    </citation>
    <scope>NUCLEOTIDE SEQUENCE</scope>
    <source>
        <strain evidence="3">NBRC 102759</strain>
    </source>
</reference>
<evidence type="ECO:0000313" key="4">
    <source>
        <dbReference type="Proteomes" id="UP001061958"/>
    </source>
</evidence>
<dbReference type="InterPro" id="IPR057731">
    <property type="entry name" value="STIL_N"/>
</dbReference>
<feature type="region of interest" description="Disordered" evidence="1">
    <location>
        <begin position="691"/>
        <end position="735"/>
    </location>
</feature>
<feature type="compositionally biased region" description="Basic residues" evidence="1">
    <location>
        <begin position="469"/>
        <end position="479"/>
    </location>
</feature>
<dbReference type="AlphaFoldDB" id="A0A9C7USZ4"/>
<dbReference type="OrthoDB" id="10365308at2759"/>
<evidence type="ECO:0000259" key="2">
    <source>
        <dbReference type="Pfam" id="PF15253"/>
    </source>
</evidence>